<comment type="similarity">
    <text evidence="3 7">Belongs to the glycosyl hydrolase 43 family.</text>
</comment>
<comment type="pathway">
    <text evidence="2 7">Glycan metabolism; L-arabinan degradation.</text>
</comment>
<keyword evidence="6 7" id="KW-0326">Glycosidase</keyword>
<protein>
    <recommendedName>
        <fullName evidence="4 7">Arabinan endo-1,5-alpha-L-arabinosidase</fullName>
        <ecNumber evidence="4 7">3.2.1.99</ecNumber>
    </recommendedName>
</protein>
<feature type="chain" id="PRO_5025382076" description="Arabinan endo-1,5-alpha-L-arabinosidase" evidence="10">
    <location>
        <begin position="23"/>
        <end position="344"/>
    </location>
</feature>
<evidence type="ECO:0000256" key="8">
    <source>
        <dbReference type="PIRSR" id="PIRSR606710-1"/>
    </source>
</evidence>
<gene>
    <name evidence="11" type="ORF">P280DRAFT_437500</name>
</gene>
<evidence type="ECO:0000256" key="10">
    <source>
        <dbReference type="SAM" id="SignalP"/>
    </source>
</evidence>
<dbReference type="UniPathway" id="UPA00667"/>
<dbReference type="CDD" id="cd18831">
    <property type="entry name" value="GH43_AnAbnA-like"/>
    <property type="match status" value="1"/>
</dbReference>
<dbReference type="AlphaFoldDB" id="A0A6A6RLD9"/>
<reference evidence="11" key="1">
    <citation type="journal article" date="2020" name="Stud. Mycol.">
        <title>101 Dothideomycetes genomes: a test case for predicting lifestyles and emergence of pathogens.</title>
        <authorList>
            <person name="Haridas S."/>
            <person name="Albert R."/>
            <person name="Binder M."/>
            <person name="Bloem J."/>
            <person name="Labutti K."/>
            <person name="Salamov A."/>
            <person name="Andreopoulos B."/>
            <person name="Baker S."/>
            <person name="Barry K."/>
            <person name="Bills G."/>
            <person name="Bluhm B."/>
            <person name="Cannon C."/>
            <person name="Castanera R."/>
            <person name="Culley D."/>
            <person name="Daum C."/>
            <person name="Ezra D."/>
            <person name="Gonzalez J."/>
            <person name="Henrissat B."/>
            <person name="Kuo A."/>
            <person name="Liang C."/>
            <person name="Lipzen A."/>
            <person name="Lutzoni F."/>
            <person name="Magnuson J."/>
            <person name="Mondo S."/>
            <person name="Nolan M."/>
            <person name="Ohm R."/>
            <person name="Pangilinan J."/>
            <person name="Park H.-J."/>
            <person name="Ramirez L."/>
            <person name="Alfaro M."/>
            <person name="Sun H."/>
            <person name="Tritt A."/>
            <person name="Yoshinaga Y."/>
            <person name="Zwiers L.-H."/>
            <person name="Turgeon B."/>
            <person name="Goodwin S."/>
            <person name="Spatafora J."/>
            <person name="Crous P."/>
            <person name="Grigoriev I."/>
        </authorList>
    </citation>
    <scope>NUCLEOTIDE SEQUENCE</scope>
    <source>
        <strain evidence="11">CBS 473.64</strain>
    </source>
</reference>
<sequence length="344" mass="37977">MPNPSLFAGLISLVAIARRAELWPNPEPCLGNCTYIHDPSVIQRSDGTWFRISTNGNIAIATAPALVGPWEYKGAMLPQGSKIDVVNEQEIWAPDVFFNDGLFYAYYSVSQIGLQTSDIGVATSETAEPGNWTDHGSVGLPTKTDKSNYNRIDPNFFIECPTCDPYFQFGSAWNDIYQTTLKKDFLSWSGSAPVQKAYNSTLPPSQDYASITEGSFMFWWNIDGKKYYYLFFSSGTCCASKDALAAPGDEYKIMVCRSESVNGTFVDMEGKDCLTENGGTLVLGSHGDVYAPGGQGVVVDPDNKGKIALYYHYVNKTIGYEYEDFQFGYNYIDFASGWPIVVAS</sequence>
<comment type="catalytic activity">
    <reaction evidence="1 7">
        <text>Endohydrolysis of (1-&gt;5)-alpha-arabinofuranosidic linkages in (1-&gt;5)-arabinans.</text>
        <dbReference type="EC" id="3.2.1.99"/>
    </reaction>
</comment>
<keyword evidence="10" id="KW-0732">Signal</keyword>
<dbReference type="EC" id="3.2.1.99" evidence="4 7"/>
<feature type="active site" description="Proton donor" evidence="8">
    <location>
        <position position="213"/>
    </location>
</feature>
<name>A0A6A6RLD9_9PLEO</name>
<dbReference type="GO" id="GO:0031222">
    <property type="term" value="P:arabinan catabolic process"/>
    <property type="evidence" value="ECO:0007669"/>
    <property type="project" value="UniProtKB-UniPathway"/>
</dbReference>
<feature type="active site" description="Proton acceptor" evidence="8">
    <location>
        <position position="38"/>
    </location>
</feature>
<evidence type="ECO:0000256" key="4">
    <source>
        <dbReference type="ARBA" id="ARBA00012586"/>
    </source>
</evidence>
<evidence type="ECO:0000256" key="3">
    <source>
        <dbReference type="ARBA" id="ARBA00009865"/>
    </source>
</evidence>
<evidence type="ECO:0000313" key="12">
    <source>
        <dbReference type="Proteomes" id="UP000799753"/>
    </source>
</evidence>
<evidence type="ECO:0000256" key="2">
    <source>
        <dbReference type="ARBA" id="ARBA00004834"/>
    </source>
</evidence>
<dbReference type="EMBL" id="MU006809">
    <property type="protein sequence ID" value="KAF2635291.1"/>
    <property type="molecule type" value="Genomic_DNA"/>
</dbReference>
<evidence type="ECO:0000256" key="7">
    <source>
        <dbReference type="PIRNR" id="PIRNR026534"/>
    </source>
</evidence>
<dbReference type="InterPro" id="IPR023296">
    <property type="entry name" value="Glyco_hydro_beta-prop_sf"/>
</dbReference>
<dbReference type="PIRSF" id="PIRSF026534">
    <property type="entry name" value="Endo_alpha-L-arabinosidase"/>
    <property type="match status" value="1"/>
</dbReference>
<evidence type="ECO:0000256" key="5">
    <source>
        <dbReference type="ARBA" id="ARBA00022801"/>
    </source>
</evidence>
<feature type="signal peptide" evidence="10">
    <location>
        <begin position="1"/>
        <end position="22"/>
    </location>
</feature>
<dbReference type="SUPFAM" id="SSF75005">
    <property type="entry name" value="Arabinanase/levansucrase/invertase"/>
    <property type="match status" value="1"/>
</dbReference>
<dbReference type="Pfam" id="PF04616">
    <property type="entry name" value="Glyco_hydro_43"/>
    <property type="match status" value="1"/>
</dbReference>
<dbReference type="GO" id="GO:0046558">
    <property type="term" value="F:arabinan endo-1,5-alpha-L-arabinosidase activity"/>
    <property type="evidence" value="ECO:0007669"/>
    <property type="project" value="UniProtKB-EC"/>
</dbReference>
<accession>A0A6A6RLD9</accession>
<evidence type="ECO:0000256" key="9">
    <source>
        <dbReference type="PIRSR" id="PIRSR606710-2"/>
    </source>
</evidence>
<keyword evidence="5 7" id="KW-0378">Hydrolase</keyword>
<dbReference type="InterPro" id="IPR050727">
    <property type="entry name" value="GH43_arabinanases"/>
</dbReference>
<evidence type="ECO:0000256" key="6">
    <source>
        <dbReference type="ARBA" id="ARBA00023295"/>
    </source>
</evidence>
<dbReference type="PANTHER" id="PTHR43301">
    <property type="entry name" value="ARABINAN ENDO-1,5-ALPHA-L-ARABINOSIDASE"/>
    <property type="match status" value="1"/>
</dbReference>
<dbReference type="OrthoDB" id="195678at2759"/>
<keyword evidence="12" id="KW-1185">Reference proteome</keyword>
<organism evidence="11 12">
    <name type="scientific">Massarina eburnea CBS 473.64</name>
    <dbReference type="NCBI Taxonomy" id="1395130"/>
    <lineage>
        <taxon>Eukaryota</taxon>
        <taxon>Fungi</taxon>
        <taxon>Dikarya</taxon>
        <taxon>Ascomycota</taxon>
        <taxon>Pezizomycotina</taxon>
        <taxon>Dothideomycetes</taxon>
        <taxon>Pleosporomycetidae</taxon>
        <taxon>Pleosporales</taxon>
        <taxon>Massarineae</taxon>
        <taxon>Massarinaceae</taxon>
        <taxon>Massarina</taxon>
    </lineage>
</organism>
<dbReference type="Proteomes" id="UP000799753">
    <property type="component" value="Unassembled WGS sequence"/>
</dbReference>
<evidence type="ECO:0000313" key="11">
    <source>
        <dbReference type="EMBL" id="KAF2635291.1"/>
    </source>
</evidence>
<evidence type="ECO:0000256" key="1">
    <source>
        <dbReference type="ARBA" id="ARBA00000375"/>
    </source>
</evidence>
<dbReference type="InterPro" id="IPR016840">
    <property type="entry name" value="Glyco_hydro_43_endo_a_Ara-ase"/>
</dbReference>
<feature type="site" description="Important for catalytic activity, responsible for pKa modulation of the active site Glu and correct orientation of both the proton donor and substrate" evidence="9">
    <location>
        <position position="153"/>
    </location>
</feature>
<dbReference type="PANTHER" id="PTHR43301:SF3">
    <property type="entry name" value="ARABINAN ENDO-1,5-ALPHA-L-ARABINOSIDASE A-RELATED"/>
    <property type="match status" value="1"/>
</dbReference>
<dbReference type="Gene3D" id="2.115.10.20">
    <property type="entry name" value="Glycosyl hydrolase domain, family 43"/>
    <property type="match status" value="1"/>
</dbReference>
<dbReference type="InterPro" id="IPR006710">
    <property type="entry name" value="Glyco_hydro_43"/>
</dbReference>
<proteinExistence type="inferred from homology"/>